<feature type="domain" description="NodB homology" evidence="3">
    <location>
        <begin position="90"/>
        <end position="331"/>
    </location>
</feature>
<dbReference type="Proteomes" id="UP000000383">
    <property type="component" value="Chromosome"/>
</dbReference>
<dbReference type="HOGENOM" id="CLU_030024_9_2_4"/>
<dbReference type="Gene3D" id="3.20.20.80">
    <property type="entry name" value="Glycosidases"/>
    <property type="match status" value="1"/>
</dbReference>
<dbReference type="AlphaFoldDB" id="D7DJ81"/>
<dbReference type="InterPro" id="IPR032772">
    <property type="entry name" value="PGA_deacetylase_PgaB_C"/>
</dbReference>
<dbReference type="InterPro" id="IPR051398">
    <property type="entry name" value="Polysacch_Deacetylase"/>
</dbReference>
<evidence type="ECO:0000256" key="1">
    <source>
        <dbReference type="ARBA" id="ARBA00022729"/>
    </source>
</evidence>
<dbReference type="Gene3D" id="3.20.20.370">
    <property type="entry name" value="Glycoside hydrolase/deacetylase"/>
    <property type="match status" value="1"/>
</dbReference>
<reference evidence="4 5" key="2">
    <citation type="journal article" date="2011" name="J. Bacteriol.">
        <title>Genomes of three methylotrophs from a single niche uncover genetic and metabolic divergence of Methylophilaceae.</title>
        <authorList>
            <person name="Lapidus A."/>
            <person name="Clum A."/>
            <person name="Labutti K."/>
            <person name="Kaluzhnaya M.G."/>
            <person name="Lim S."/>
            <person name="Beck D.A."/>
            <person name="Glavina Del Rio T."/>
            <person name="Nolan M."/>
            <person name="Mavromatis K."/>
            <person name="Huntemann M."/>
            <person name="Lucas S."/>
            <person name="Lidstrom M.E."/>
            <person name="Ivanova N."/>
            <person name="Chistoserdova L."/>
        </authorList>
    </citation>
    <scope>NUCLEOTIDE SEQUENCE [LARGE SCALE GENOMIC DNA]</scope>
    <source>
        <strain evidence="4 5">301</strain>
    </source>
</reference>
<gene>
    <name evidence="4" type="ordered locus">M301_1738</name>
</gene>
<dbReference type="Pfam" id="PF01522">
    <property type="entry name" value="Polysacc_deac_1"/>
    <property type="match status" value="1"/>
</dbReference>
<dbReference type="SUPFAM" id="SSF88713">
    <property type="entry name" value="Glycoside hydrolase/deacetylase"/>
    <property type="match status" value="1"/>
</dbReference>
<evidence type="ECO:0000259" key="3">
    <source>
        <dbReference type="PROSITE" id="PS51677"/>
    </source>
</evidence>
<dbReference type="PROSITE" id="PS51677">
    <property type="entry name" value="NODB"/>
    <property type="match status" value="1"/>
</dbReference>
<dbReference type="eggNOG" id="COG0726">
    <property type="taxonomic scope" value="Bacteria"/>
</dbReference>
<evidence type="ECO:0000313" key="4">
    <source>
        <dbReference type="EMBL" id="ADI30116.1"/>
    </source>
</evidence>
<dbReference type="InterPro" id="IPR023854">
    <property type="entry name" value="PGA_deacetylase_PgaB"/>
</dbReference>
<dbReference type="InterPro" id="IPR011330">
    <property type="entry name" value="Glyco_hydro/deAcase_b/a-brl"/>
</dbReference>
<reference evidence="5" key="1">
    <citation type="submission" date="2010-05" db="EMBL/GenBank/DDBJ databases">
        <title>Complete sequence of Methylotenera sp. 301.</title>
        <authorList>
            <person name="Lucas S."/>
            <person name="Copeland A."/>
            <person name="Lapidus A."/>
            <person name="Cheng J.-F."/>
            <person name="Bruce D."/>
            <person name="Goodwin L."/>
            <person name="Pitluck S."/>
            <person name="Clum A."/>
            <person name="Land M."/>
            <person name="Hauser L."/>
            <person name="Kyrpides N."/>
            <person name="Ivanova N."/>
            <person name="Chistoservova L."/>
            <person name="Kalyuzhnaya M."/>
            <person name="Woyke T."/>
        </authorList>
    </citation>
    <scope>NUCLEOTIDE SEQUENCE [LARGE SCALE GENOMIC DNA]</scope>
    <source>
        <strain evidence="5">301</strain>
    </source>
</reference>
<evidence type="ECO:0000313" key="5">
    <source>
        <dbReference type="Proteomes" id="UP000000383"/>
    </source>
</evidence>
<feature type="chain" id="PRO_5003094728" evidence="2">
    <location>
        <begin position="20"/>
        <end position="653"/>
    </location>
</feature>
<protein>
    <submittedName>
        <fullName evidence="4">Polysaccharide deacetylase</fullName>
    </submittedName>
</protein>
<dbReference type="KEGG" id="meh:M301_1738"/>
<name>D7DJ81_METV0</name>
<feature type="signal peptide" evidence="2">
    <location>
        <begin position="1"/>
        <end position="19"/>
    </location>
</feature>
<organism evidence="4 5">
    <name type="scientific">Methylotenera versatilis (strain 301)</name>
    <dbReference type="NCBI Taxonomy" id="666681"/>
    <lineage>
        <taxon>Bacteria</taxon>
        <taxon>Pseudomonadati</taxon>
        <taxon>Pseudomonadota</taxon>
        <taxon>Betaproteobacteria</taxon>
        <taxon>Nitrosomonadales</taxon>
        <taxon>Methylophilaceae</taxon>
        <taxon>Methylotenera</taxon>
    </lineage>
</organism>
<dbReference type="STRING" id="666681.M301_1738"/>
<dbReference type="OrthoDB" id="9814639at2"/>
<dbReference type="GO" id="GO:0016810">
    <property type="term" value="F:hydrolase activity, acting on carbon-nitrogen (but not peptide) bonds"/>
    <property type="evidence" value="ECO:0007669"/>
    <property type="project" value="InterPro"/>
</dbReference>
<dbReference type="EMBL" id="CP002056">
    <property type="protein sequence ID" value="ADI30116.1"/>
    <property type="molecule type" value="Genomic_DNA"/>
</dbReference>
<sequence length="653" mass="74304" precursor="true">MMKKYIFILLMLLNVSAYAAGINPAGQAFEVLSYHDVKDSVDGDLEQEDTTISTKNMSRHFAWLQAHGYHPISIDDLLDAKSGKKALPQKAILLTFDDGYESFYSRVYPLLKLYKFPAVAALVGSWLQVENGKTVLYGDEQVPREHFLTTQQIKEMADSGLVEFASHSYDLHHGVMANPQGNKMPAAVTLQYNAETNRYETQDDYLNRIKQDFIKNNQYIQKISGKSPRVMVWPYGAYNEAATKLAGETGMPITLTLNDEVQDSTNNTVQTGRFLIGANPTEIRLSEIDKHELPVDKQRVMHIDLDYVYDKNTEQMNRNIDTLIDRVNSLAPTTVYLQAFSDLNGDGVAEALYFPNRHVEMRADIFSRVSWQLMTRANVKVYAWMPVLAFELKDKKLQSSLQVVSAKPLADKKSYKRLSPYSVQARQIIKDIYSDLGAYTKFSGILFHDDATLSEDEDDSEYARAVYQKDFKLAGSVAEINKNPVESNKLIALKSKQLTDFTMELAKILSQYQPEIKTARNIYASAVLNPDSERWLSQNYESFLATYDYTAVMAMPYMEDAKNANAWLKALVVKVSESRIGLQKTVFELQAKDWNTNRNLASDTLKQQFQVLSNAGARHVGYYPDDFLNNHPDMDIIRPYISSRDFPYLPKDK</sequence>
<accession>D7DJ81</accession>
<dbReference type="Pfam" id="PF14883">
    <property type="entry name" value="GHL13"/>
    <property type="match status" value="1"/>
</dbReference>
<dbReference type="InterPro" id="IPR002509">
    <property type="entry name" value="NODB_dom"/>
</dbReference>
<keyword evidence="1 2" id="KW-0732">Signal</keyword>
<dbReference type="NCBIfam" id="TIGR03938">
    <property type="entry name" value="deacetyl_PgaB"/>
    <property type="match status" value="1"/>
</dbReference>
<dbReference type="PANTHER" id="PTHR34216">
    <property type="match status" value="1"/>
</dbReference>
<dbReference type="PANTHER" id="PTHR34216:SF7">
    <property type="entry name" value="POLY-BETA-1,6-N-ACETYL-D-GLUCOSAMINE N-DEACETYLASE"/>
    <property type="match status" value="1"/>
</dbReference>
<evidence type="ECO:0000256" key="2">
    <source>
        <dbReference type="SAM" id="SignalP"/>
    </source>
</evidence>
<dbReference type="GO" id="GO:0043708">
    <property type="term" value="P:cell adhesion involved in biofilm formation"/>
    <property type="evidence" value="ECO:0007669"/>
    <property type="project" value="InterPro"/>
</dbReference>
<keyword evidence="5" id="KW-1185">Reference proteome</keyword>
<proteinExistence type="predicted"/>
<dbReference type="GO" id="GO:0005975">
    <property type="term" value="P:carbohydrate metabolic process"/>
    <property type="evidence" value="ECO:0007669"/>
    <property type="project" value="InterPro"/>
</dbReference>